<dbReference type="EMBL" id="BAAABX010000009">
    <property type="protein sequence ID" value="GAA0391378.1"/>
    <property type="molecule type" value="Genomic_DNA"/>
</dbReference>
<keyword evidence="2" id="KW-1185">Reference proteome</keyword>
<gene>
    <name evidence="1" type="ORF">GCM10010357_10060</name>
</gene>
<reference evidence="1 2" key="1">
    <citation type="journal article" date="2019" name="Int. J. Syst. Evol. Microbiol.">
        <title>The Global Catalogue of Microorganisms (GCM) 10K type strain sequencing project: providing services to taxonomists for standard genome sequencing and annotation.</title>
        <authorList>
            <consortium name="The Broad Institute Genomics Platform"/>
            <consortium name="The Broad Institute Genome Sequencing Center for Infectious Disease"/>
            <person name="Wu L."/>
            <person name="Ma J."/>
        </authorList>
    </citation>
    <scope>NUCLEOTIDE SEQUENCE [LARGE SCALE GENOMIC DNA]</scope>
    <source>
        <strain evidence="1 2">JCM 4788</strain>
    </source>
</reference>
<name>A0ABN0YCX0_9ACTN</name>
<dbReference type="RefSeq" id="WP_344020240.1">
    <property type="nucleotide sequence ID" value="NZ_BAAABX010000009.1"/>
</dbReference>
<protein>
    <submittedName>
        <fullName evidence="1">Uncharacterized protein</fullName>
    </submittedName>
</protein>
<organism evidence="1 2">
    <name type="scientific">Streptomyces luteireticuli</name>
    <dbReference type="NCBI Taxonomy" id="173858"/>
    <lineage>
        <taxon>Bacteria</taxon>
        <taxon>Bacillati</taxon>
        <taxon>Actinomycetota</taxon>
        <taxon>Actinomycetes</taxon>
        <taxon>Kitasatosporales</taxon>
        <taxon>Streptomycetaceae</taxon>
        <taxon>Streptomyces</taxon>
    </lineage>
</organism>
<dbReference type="Proteomes" id="UP001500879">
    <property type="component" value="Unassembled WGS sequence"/>
</dbReference>
<accession>A0ABN0YCX0</accession>
<sequence>MSGDHYYFGDNVTMHGGTGNTGIIKNQPTATPPTLQPAVEELLRLVEELRPALPPASTRTLDDTLPDLTAQPPERHRALLAIAGIAATAGTIGQPVLEAVNRILELLGAG</sequence>
<evidence type="ECO:0000313" key="2">
    <source>
        <dbReference type="Proteomes" id="UP001500879"/>
    </source>
</evidence>
<comment type="caution">
    <text evidence="1">The sequence shown here is derived from an EMBL/GenBank/DDBJ whole genome shotgun (WGS) entry which is preliminary data.</text>
</comment>
<evidence type="ECO:0000313" key="1">
    <source>
        <dbReference type="EMBL" id="GAA0391378.1"/>
    </source>
</evidence>
<proteinExistence type="predicted"/>